<dbReference type="InterPro" id="IPR040919">
    <property type="entry name" value="Asparaginase_C"/>
</dbReference>
<reference evidence="8 9" key="1">
    <citation type="submission" date="2014-07" db="EMBL/GenBank/DDBJ databases">
        <title>Complete genome sequence of Corynebacterium atypicum DSM 44849: identifiction of the mycolic acid biosynthesis genes.</title>
        <authorList>
            <person name="Tippelt A."/>
            <person name="Mollmann S."/>
            <person name="Albersmeier A."/>
            <person name="Jaenicke S."/>
            <person name="Ruckert C."/>
            <person name="Tauch A."/>
        </authorList>
    </citation>
    <scope>NUCLEOTIDE SEQUENCE [LARGE SCALE GENOMIC DNA]</scope>
    <source>
        <strain evidence="8 9">R2070</strain>
    </source>
</reference>
<dbReference type="PANTHER" id="PTHR11707:SF28">
    <property type="entry name" value="60 KDA LYSOPHOSPHOLIPASE"/>
    <property type="match status" value="1"/>
</dbReference>
<dbReference type="SMART" id="SM00870">
    <property type="entry name" value="Asparaginase"/>
    <property type="match status" value="1"/>
</dbReference>
<dbReference type="SFLD" id="SFLDS00057">
    <property type="entry name" value="Glutaminase/Asparaginase"/>
    <property type="match status" value="1"/>
</dbReference>
<feature type="active site" evidence="4">
    <location>
        <position position="53"/>
    </location>
</feature>
<dbReference type="Pfam" id="PF00710">
    <property type="entry name" value="Asparaginase"/>
    <property type="match status" value="1"/>
</dbReference>
<evidence type="ECO:0000259" key="7">
    <source>
        <dbReference type="Pfam" id="PF17763"/>
    </source>
</evidence>
<dbReference type="InterPro" id="IPR027473">
    <property type="entry name" value="L-asparaginase_C"/>
</dbReference>
<evidence type="ECO:0000256" key="5">
    <source>
        <dbReference type="SAM" id="SignalP"/>
    </source>
</evidence>
<protein>
    <recommendedName>
        <fullName evidence="2">asparaginase</fullName>
        <ecNumber evidence="2">3.5.1.1</ecNumber>
    </recommendedName>
</protein>
<dbReference type="InterPro" id="IPR027474">
    <property type="entry name" value="L-asparaginase_N"/>
</dbReference>
<dbReference type="PRINTS" id="PR00139">
    <property type="entry name" value="ASNGLNASE"/>
</dbReference>
<feature type="domain" description="Asparaginase/glutaminase C-terminal" evidence="7">
    <location>
        <begin position="236"/>
        <end position="346"/>
    </location>
</feature>
<feature type="domain" description="L-asparaginase N-terminal" evidence="6">
    <location>
        <begin position="44"/>
        <end position="215"/>
    </location>
</feature>
<gene>
    <name evidence="8" type="ORF">CATYP_02990</name>
</gene>
<evidence type="ECO:0000259" key="6">
    <source>
        <dbReference type="Pfam" id="PF00710"/>
    </source>
</evidence>
<sequence length="350" mass="35316">MRRLFCTCAAAIAAVGLLVSGCSSGGSGAGTASASQGPSDEPAKVVVLATGGTIASTHNEEGAVVPTVSGEELVATIRDRIGENVDVTVRQVAELDSSAMTLHDTDTVLSAIQDTFQDESVTGVVVTHGTDSMEESAMAADVFHADPRPVVFTGAMKAFDDPDPDGPGNLADAVNAAVDPQHRGQGAFISFGGDLLPARGAFKQHTSTTDGFASNAPADAQRPRALKYQPLAGTTVWTIASFPGAPRELIDHAVESGAKGIVVEGMGAGNVGTDFAAGIEDAMKKGVKVVMSTRVAQGPVEGVYGGAGGAATLFDAGVLGSGYLRAPQARIALAAALATQTDPAEVLGQQ</sequence>
<dbReference type="RefSeq" id="WP_038604764.1">
    <property type="nucleotide sequence ID" value="NZ_CP008944.1"/>
</dbReference>
<evidence type="ECO:0000256" key="2">
    <source>
        <dbReference type="ARBA" id="ARBA00012920"/>
    </source>
</evidence>
<comment type="similarity">
    <text evidence="1">Belongs to the asparaginase 1 family.</text>
</comment>
<dbReference type="SUPFAM" id="SSF53774">
    <property type="entry name" value="Glutaminase/Asparaginase"/>
    <property type="match status" value="1"/>
</dbReference>
<dbReference type="Pfam" id="PF17763">
    <property type="entry name" value="Asparaginase_C"/>
    <property type="match status" value="1"/>
</dbReference>
<evidence type="ECO:0000313" key="8">
    <source>
        <dbReference type="EMBL" id="AIG63820.1"/>
    </source>
</evidence>
<dbReference type="PIRSF" id="PIRSF500176">
    <property type="entry name" value="L_ASNase"/>
    <property type="match status" value="1"/>
</dbReference>
<dbReference type="CDD" id="cd08964">
    <property type="entry name" value="L-asparaginase_II"/>
    <property type="match status" value="1"/>
</dbReference>
<dbReference type="Proteomes" id="UP000028504">
    <property type="component" value="Chromosome"/>
</dbReference>
<dbReference type="Gene3D" id="3.40.50.40">
    <property type="match status" value="1"/>
</dbReference>
<dbReference type="PANTHER" id="PTHR11707">
    <property type="entry name" value="L-ASPARAGINASE"/>
    <property type="match status" value="1"/>
</dbReference>
<keyword evidence="9" id="KW-1185">Reference proteome</keyword>
<dbReference type="PROSITE" id="PS00144">
    <property type="entry name" value="ASN_GLN_ASE_1"/>
    <property type="match status" value="1"/>
</dbReference>
<dbReference type="PROSITE" id="PS51257">
    <property type="entry name" value="PROKAR_LIPOPROTEIN"/>
    <property type="match status" value="1"/>
</dbReference>
<accession>A0ABN4DBQ7</accession>
<dbReference type="InterPro" id="IPR006034">
    <property type="entry name" value="Asparaginase/glutaminase-like"/>
</dbReference>
<name>A0ABN4DBQ7_9CORY</name>
<evidence type="ECO:0000313" key="9">
    <source>
        <dbReference type="Proteomes" id="UP000028504"/>
    </source>
</evidence>
<evidence type="ECO:0000256" key="4">
    <source>
        <dbReference type="PROSITE-ProRule" id="PRU10099"/>
    </source>
</evidence>
<dbReference type="PIRSF" id="PIRSF001220">
    <property type="entry name" value="L-ASNase_gatD"/>
    <property type="match status" value="1"/>
</dbReference>
<organism evidence="8 9">
    <name type="scientific">Corynebacterium atypicum</name>
    <dbReference type="NCBI Taxonomy" id="191610"/>
    <lineage>
        <taxon>Bacteria</taxon>
        <taxon>Bacillati</taxon>
        <taxon>Actinomycetota</taxon>
        <taxon>Actinomycetes</taxon>
        <taxon>Mycobacteriales</taxon>
        <taxon>Corynebacteriaceae</taxon>
        <taxon>Corynebacterium</taxon>
    </lineage>
</organism>
<dbReference type="InterPro" id="IPR020827">
    <property type="entry name" value="Asparaginase/glutaminase_AS1"/>
</dbReference>
<evidence type="ECO:0000256" key="3">
    <source>
        <dbReference type="ARBA" id="ARBA00022801"/>
    </source>
</evidence>
<feature type="signal peptide" evidence="5">
    <location>
        <begin position="1"/>
        <end position="25"/>
    </location>
</feature>
<proteinExistence type="inferred from homology"/>
<dbReference type="EMBL" id="CP008944">
    <property type="protein sequence ID" value="AIG63820.1"/>
    <property type="molecule type" value="Genomic_DNA"/>
</dbReference>
<dbReference type="InterPro" id="IPR004550">
    <property type="entry name" value="AsnASE_II"/>
</dbReference>
<dbReference type="InterPro" id="IPR036152">
    <property type="entry name" value="Asp/glu_Ase-like_sf"/>
</dbReference>
<keyword evidence="5" id="KW-0732">Signal</keyword>
<dbReference type="Gene3D" id="3.40.50.1170">
    <property type="entry name" value="L-asparaginase, N-terminal domain"/>
    <property type="match status" value="1"/>
</dbReference>
<keyword evidence="3" id="KW-0378">Hydrolase</keyword>
<evidence type="ECO:0000256" key="1">
    <source>
        <dbReference type="ARBA" id="ARBA00010518"/>
    </source>
</evidence>
<dbReference type="InterPro" id="IPR037152">
    <property type="entry name" value="L-asparaginase_N_sf"/>
</dbReference>
<feature type="chain" id="PRO_5046218973" description="asparaginase" evidence="5">
    <location>
        <begin position="26"/>
        <end position="350"/>
    </location>
</feature>
<dbReference type="PROSITE" id="PS51732">
    <property type="entry name" value="ASN_GLN_ASE_3"/>
    <property type="match status" value="1"/>
</dbReference>
<dbReference type="EC" id="3.5.1.1" evidence="2"/>